<dbReference type="GO" id="GO:0016787">
    <property type="term" value="F:hydrolase activity"/>
    <property type="evidence" value="ECO:0007669"/>
    <property type="project" value="UniProtKB-KW"/>
</dbReference>
<dbReference type="Proteomes" id="UP000034213">
    <property type="component" value="Unassembled WGS sequence"/>
</dbReference>
<organism evidence="1 2">
    <name type="scientific">Candidatus Beckwithbacteria bacterium GW2011_GWA2_43_10</name>
    <dbReference type="NCBI Taxonomy" id="1618369"/>
    <lineage>
        <taxon>Bacteria</taxon>
        <taxon>Candidatus Beckwithiibacteriota</taxon>
    </lineage>
</organism>
<protein>
    <submittedName>
        <fullName evidence="1">Alpha/beta hydrolase fold protein</fullName>
    </submittedName>
</protein>
<dbReference type="STRING" id="1618369.UV54_C0026G0005"/>
<dbReference type="SUPFAM" id="SSF53474">
    <property type="entry name" value="alpha/beta-Hydrolases"/>
    <property type="match status" value="1"/>
</dbReference>
<gene>
    <name evidence="1" type="ORF">UV54_C0026G0005</name>
</gene>
<dbReference type="Pfam" id="PF08538">
    <property type="entry name" value="DUF1749"/>
    <property type="match status" value="1"/>
</dbReference>
<keyword evidence="1" id="KW-0378">Hydrolase</keyword>
<sequence length="294" mass="33016">MLNYPIVKVKTKDGLELGGMLFEPEDKKLKTIKIHIPGDNGSFWWSDYYPNLAESSLSQGIAFLSVNSRGTGAFENSNDDPVSFGVAVEIFSDCILDFDAWIKFTLDKGYQKIILEGHSRGTEKTVYYLNHGHYVDKVVGVILMGFSDAIGTQLKHEQKIGHNFMAEAERMVEEGKGDQLLSDLRAFCGELPMTAKTYLDNMKPDSANAKAIPLRQGKNLAYFKNIKVPVLGVIGDHGEYTIIQIEMAIELLKKENPLAEAYQIKDCDHCYIGKEKELTKIIADFTKRRILPNL</sequence>
<name>A0A0G1C2V4_9BACT</name>
<dbReference type="AlphaFoldDB" id="A0A0G1C2V4"/>
<proteinExistence type="predicted"/>
<accession>A0A0G1C2V4</accession>
<evidence type="ECO:0000313" key="2">
    <source>
        <dbReference type="Proteomes" id="UP000034213"/>
    </source>
</evidence>
<dbReference type="EMBL" id="LCEW01000026">
    <property type="protein sequence ID" value="KKS79897.1"/>
    <property type="molecule type" value="Genomic_DNA"/>
</dbReference>
<dbReference type="Gene3D" id="3.40.50.1820">
    <property type="entry name" value="alpha/beta hydrolase"/>
    <property type="match status" value="1"/>
</dbReference>
<evidence type="ECO:0000313" key="1">
    <source>
        <dbReference type="EMBL" id="KKS79897.1"/>
    </source>
</evidence>
<dbReference type="InterPro" id="IPR013744">
    <property type="entry name" value="SidJ"/>
</dbReference>
<reference evidence="1 2" key="1">
    <citation type="journal article" date="2015" name="Nature">
        <title>rRNA introns, odd ribosomes, and small enigmatic genomes across a large radiation of phyla.</title>
        <authorList>
            <person name="Brown C.T."/>
            <person name="Hug L.A."/>
            <person name="Thomas B.C."/>
            <person name="Sharon I."/>
            <person name="Castelle C.J."/>
            <person name="Singh A."/>
            <person name="Wilkins M.J."/>
            <person name="Williams K.H."/>
            <person name="Banfield J.F."/>
        </authorList>
    </citation>
    <scope>NUCLEOTIDE SEQUENCE [LARGE SCALE GENOMIC DNA]</scope>
</reference>
<dbReference type="InterPro" id="IPR029058">
    <property type="entry name" value="AB_hydrolase_fold"/>
</dbReference>
<comment type="caution">
    <text evidence="1">The sequence shown here is derived from an EMBL/GenBank/DDBJ whole genome shotgun (WGS) entry which is preliminary data.</text>
</comment>